<dbReference type="InterPro" id="IPR027357">
    <property type="entry name" value="DOCKER_dom"/>
</dbReference>
<protein>
    <recommendedName>
        <fullName evidence="10">Acyl carrier protein</fullName>
    </recommendedName>
</protein>
<dbReference type="Pfam" id="PF20421">
    <property type="entry name" value="DHR-2_Lobe_C"/>
    <property type="match status" value="1"/>
</dbReference>
<evidence type="ECO:0000256" key="7">
    <source>
        <dbReference type="ARBA" id="ARBA00023098"/>
    </source>
</evidence>
<dbReference type="Gene3D" id="1.25.40.410">
    <property type="match status" value="1"/>
</dbReference>
<evidence type="ECO:0000256" key="6">
    <source>
        <dbReference type="ARBA" id="ARBA00022832"/>
    </source>
</evidence>
<dbReference type="GeneID" id="76150090"/>
<comment type="caution">
    <text evidence="14">The sequence shown here is derived from an EMBL/GenBank/DDBJ whole genome shotgun (WGS) entry which is preliminary data.</text>
</comment>
<keyword evidence="3 10" id="KW-0596">Phosphopantetheine</keyword>
<evidence type="ECO:0000256" key="4">
    <source>
        <dbReference type="ARBA" id="ARBA00022516"/>
    </source>
</evidence>
<dbReference type="PROSITE" id="PS00012">
    <property type="entry name" value="PHOSPHOPANTETHEINE"/>
    <property type="match status" value="1"/>
</dbReference>
<evidence type="ECO:0000313" key="15">
    <source>
        <dbReference type="Proteomes" id="UP001204833"/>
    </source>
</evidence>
<evidence type="ECO:0000256" key="9">
    <source>
        <dbReference type="PROSITE-ProRule" id="PRU00984"/>
    </source>
</evidence>
<dbReference type="Proteomes" id="UP001204833">
    <property type="component" value="Unassembled WGS sequence"/>
</dbReference>
<dbReference type="InterPro" id="IPR043161">
    <property type="entry name" value="DOCK_C_lobe_A"/>
</dbReference>
<dbReference type="HAMAP" id="MF_01217">
    <property type="entry name" value="Acyl_carrier"/>
    <property type="match status" value="1"/>
</dbReference>
<feature type="region of interest" description="Disordered" evidence="11">
    <location>
        <begin position="1804"/>
        <end position="1901"/>
    </location>
</feature>
<dbReference type="InterPro" id="IPR003231">
    <property type="entry name" value="ACP"/>
</dbReference>
<comment type="similarity">
    <text evidence="9">Belongs to the DOCK family.</text>
</comment>
<dbReference type="InterPro" id="IPR026791">
    <property type="entry name" value="DOCK"/>
</dbReference>
<feature type="compositionally biased region" description="Polar residues" evidence="11">
    <location>
        <begin position="1838"/>
        <end position="1856"/>
    </location>
</feature>
<dbReference type="RefSeq" id="XP_051609472.1">
    <property type="nucleotide sequence ID" value="XM_051751301.1"/>
</dbReference>
<dbReference type="GO" id="GO:0005886">
    <property type="term" value="C:plasma membrane"/>
    <property type="evidence" value="ECO:0007669"/>
    <property type="project" value="TreeGrafter"/>
</dbReference>
<dbReference type="GO" id="GO:0007264">
    <property type="term" value="P:small GTPase-mediated signal transduction"/>
    <property type="evidence" value="ECO:0007669"/>
    <property type="project" value="InterPro"/>
</dbReference>
<dbReference type="FunFam" id="1.10.1200.10:FF:000003">
    <property type="entry name" value="Acyl carrier protein"/>
    <property type="match status" value="1"/>
</dbReference>
<evidence type="ECO:0000313" key="14">
    <source>
        <dbReference type="EMBL" id="KAI5959694.1"/>
    </source>
</evidence>
<evidence type="ECO:0000256" key="5">
    <source>
        <dbReference type="ARBA" id="ARBA00022553"/>
    </source>
</evidence>
<evidence type="ECO:0000259" key="13">
    <source>
        <dbReference type="PROSITE" id="PS51651"/>
    </source>
</evidence>
<dbReference type="InterPro" id="IPR009081">
    <property type="entry name" value="PP-bd_ACP"/>
</dbReference>
<keyword evidence="4 10" id="KW-0444">Lipid biosynthesis</keyword>
<dbReference type="GO" id="GO:0031267">
    <property type="term" value="F:small GTPase binding"/>
    <property type="evidence" value="ECO:0007669"/>
    <property type="project" value="TreeGrafter"/>
</dbReference>
<organism evidence="14 15">
    <name type="scientific">Candida theae</name>
    <dbReference type="NCBI Taxonomy" id="1198502"/>
    <lineage>
        <taxon>Eukaryota</taxon>
        <taxon>Fungi</taxon>
        <taxon>Dikarya</taxon>
        <taxon>Ascomycota</taxon>
        <taxon>Saccharomycotina</taxon>
        <taxon>Pichiomycetes</taxon>
        <taxon>Debaryomycetaceae</taxon>
        <taxon>Candida/Lodderomyces clade</taxon>
        <taxon>Candida</taxon>
    </lineage>
</organism>
<dbReference type="CDD" id="cd11684">
    <property type="entry name" value="DHR2_DOCK"/>
    <property type="match status" value="1"/>
</dbReference>
<dbReference type="SUPFAM" id="SSF47336">
    <property type="entry name" value="ACP-like"/>
    <property type="match status" value="1"/>
</dbReference>
<dbReference type="InterPro" id="IPR036736">
    <property type="entry name" value="ACP-like_sf"/>
</dbReference>
<evidence type="ECO:0000256" key="1">
    <source>
        <dbReference type="ARBA" id="ARBA00005194"/>
    </source>
</evidence>
<dbReference type="EMBL" id="JAIHNG010000102">
    <property type="protein sequence ID" value="KAI5959694.1"/>
    <property type="molecule type" value="Genomic_DNA"/>
</dbReference>
<comment type="similarity">
    <text evidence="2">Belongs to the acyl carrier protein (ACP) family.</text>
</comment>
<evidence type="ECO:0000259" key="12">
    <source>
        <dbReference type="PROSITE" id="PS50075"/>
    </source>
</evidence>
<dbReference type="GO" id="GO:0006633">
    <property type="term" value="P:fatty acid biosynthetic process"/>
    <property type="evidence" value="ECO:0007669"/>
    <property type="project" value="UniProtKB-KW"/>
</dbReference>
<keyword evidence="15" id="KW-1185">Reference proteome</keyword>
<comment type="pathway">
    <text evidence="1">Lipid metabolism; fatty acid biosynthesis.</text>
</comment>
<evidence type="ECO:0000256" key="3">
    <source>
        <dbReference type="ARBA" id="ARBA00022450"/>
    </source>
</evidence>
<comment type="function">
    <text evidence="10">Carrier of the growing fatty acid chain in fatty acid biosynthesis.</text>
</comment>
<dbReference type="InterPro" id="IPR043162">
    <property type="entry name" value="DOCK_C_lobe_C"/>
</dbReference>
<dbReference type="Gene3D" id="1.20.58.740">
    <property type="match status" value="1"/>
</dbReference>
<dbReference type="Pfam" id="PF16172">
    <property type="entry name" value="DOCK_N"/>
    <property type="match status" value="1"/>
</dbReference>
<feature type="compositionally biased region" description="Low complexity" evidence="11">
    <location>
        <begin position="1857"/>
        <end position="1869"/>
    </location>
</feature>
<name>A0AAD5BFY8_9ASCO</name>
<accession>A0AAD5BFY8</accession>
<reference evidence="14 15" key="1">
    <citation type="journal article" date="2022" name="DNA Res.">
        <title>Genome analysis of five recently described species of the CUG-Ser clade uncovers Candida theae as a new hybrid lineage with pathogenic potential in the Candida parapsilosis species complex.</title>
        <authorList>
            <person name="Mixao V."/>
            <person name="Del Olmo V."/>
            <person name="Hegedusova E."/>
            <person name="Saus E."/>
            <person name="Pryszcz L."/>
            <person name="Cillingova A."/>
            <person name="Nosek J."/>
            <person name="Gabaldon T."/>
        </authorList>
    </citation>
    <scope>NUCLEOTIDE SEQUENCE [LARGE SCALE GENOMIC DNA]</scope>
    <source>
        <strain evidence="14 15">CBS 12239</strain>
    </source>
</reference>
<dbReference type="PROSITE" id="PS50075">
    <property type="entry name" value="CARRIER"/>
    <property type="match status" value="1"/>
</dbReference>
<evidence type="ECO:0000256" key="8">
    <source>
        <dbReference type="ARBA" id="ARBA00023160"/>
    </source>
</evidence>
<gene>
    <name evidence="14" type="ORF">KGF57_002031</name>
</gene>
<dbReference type="GO" id="GO:0005085">
    <property type="term" value="F:guanyl-nucleotide exchange factor activity"/>
    <property type="evidence" value="ECO:0007669"/>
    <property type="project" value="InterPro"/>
</dbReference>
<proteinExistence type="inferred from homology"/>
<feature type="compositionally biased region" description="Polar residues" evidence="11">
    <location>
        <begin position="1881"/>
        <end position="1892"/>
    </location>
</feature>
<dbReference type="InterPro" id="IPR046773">
    <property type="entry name" value="DOCKER_Lobe_C"/>
</dbReference>
<sequence length="2048" mass="231279">MTWTRTNAFLKGRILKPFLPNERHPHLRSPHFKNLYPGDQVFIFDVKDDKWARGYAVVKPWPNEYIATSNNLDELPVQNVEVVIFPLAFVKITGELAYPELEVNEEFNNIVDASTVPTIADSEKNHNEATNGVQENYSKPQIPPFPSTYNEVENLSDETKYTLELLASHIFALYSMGEFRLFAKLVSIYHALNETRIKLSYDLLTEDEAQVARETVVFLFNKIPKLLSSKTARIETKAYDLENDDTDVSGYKSILARDAYNGRILHWGNSNPAMIALNSELGGLDQNFPIKIHNSVEKYSLHPPLGRNFRHEPPSHILVDFKSVSGSSAYQPPGFAGTIAYMYLRNAHRRLTEAFAVHTDSVDDLVNVEKISAALFRNVPSSEIVNNKVFLVTVLTEEVDLTLKNSPAPQIRRVKRGIAAGVADITRIFSRNTGSLQSGEAHHFSIKLYGSYINKRGDSFDGVENNGWGELVDRIIAGTSQGIAVNPRAEKLVVTVKEFKHQFSSSNNDMVSSSTPIARIKPIFFDPLAENYERIYLRMSRVHLIKGGAKDDLLTFEVSTPNNELITFAKASNQLEKRQWQFISVFSGECIGEIVKVNGVSLKSPNKKPMRDDFILLSFYVNGVLTGEGKLLYKSGNRLVEFNKTKPHVVEIFSTSQNIPIARVEVNTEYVGKVYNSDVSIDNIFQYEKYFKLGQKGLDELSNSLVVFCKLELAQLLKYFSELFSSLLGIVENSSRHSGSTIEILEDNTFKAIIHLLDILFGKQEEYFHLIDDFMVKHTYPEQVGIYLINKVSELFGRATVNWNSVARSMCRVSTVLLRVALKTLRESADLEVTLNALNGLFMSVEKFLSVDSAALVEDQVLVLDSLDYLISLKSRMDDRTLMDMSIRFIDSIGLRGMGADELNYDGTIKKATKEHKIPISKLLLILRLLHGPLVENDDVRHVMLAKSIQWAIDTFLGPMDVEATRLGCSVLNKVCTILWERSLPFGKDLDLCFTLAKFLPAMARTFIRYNKFTRGNDYFKPKRILTQLFPTTYPFNSFTIDQAVNDESLVEVLVELAVCFSFMAKIGKAAAGNDGFGRILNTEIEGDVFDPSKYLAADFHGEDLLTVISGIRYIRLGKYFPEDKWLSLYATIVDGSMCALELVRPLIVSYQLPPIEESEHFDRVLWGNYLKALLKLAVLPPVAVEHLSNVPGRACSEITRNVRDRAAYLINEAWDALAWDSTESDIIRFNLNKFGGYQVEFINDEFSLIPELVLFGLQRNDECQSVAVKMIWSIMVSEYVLSGELREVEKQCLIGLFEVYQKASYKPSKEDQDNFIRRMKATIRLDREDEAFGTFYEFIQNITTFCATLVYYISVPVGHEFDEDRRFHNIKLRAQIKAAGKPEYFNSFIGTMYDDYIRKNDFVQAALSLELLAATYTWDHKEIVPASFRPKFPEQTSFERKELLYKMMATNFIKGKSLEKAADTLNELLDAYNEHTYDLKSFAHVHNKLAQLYLDLESSDKLEPSYFRVEAIGTGFPYYMRVISQIYQGLPFEHITSIHERLLKVFPGAIMINDDAEAQNLKENNVTGRYLLVKTVEPVFEFSDKLFGTSFGVRQYARNKDLRFFKSVTKIPGSTSVFDLWTDQTTYESWLSFPTLMNRSFIKSSETVRLSPLDNAIQTITKKNDDLILLENLINTAIKDKNDYSSHFSDLSRQLSGTVDAPVNGGIGQYRLFFTDPRYQDKEENLIKTELLHKAFKDMAIVLSRCLTLHGKLCPPGMSSSHEALVELFEKNFKEEIESLKLAPNQNDVASSRVSLFHSKRGDVSSSFNDRASSFHSSNQYQPSSASASITGAGLERSSTQNSSHSGRSGNKSTHSSGFTSGVVSTGQSSGGGYSQFSSLTGRKTAVSNTTSKREAPKKVNALNGRWFNVNSRETPPTNETTNFSNNIVNMFRVTARSAARSLRLPAQKASFITPLRFYVAPPITRDEVINRAFEALKTVATLQGSNISLESSFQKDLGLDSLDTVEALVALEEEFDLEIPDKVADDIKTVGEAVDYILKEEVKEDA</sequence>
<keyword evidence="7" id="KW-0443">Lipid metabolism</keyword>
<dbReference type="Pfam" id="PF00550">
    <property type="entry name" value="PP-binding"/>
    <property type="match status" value="1"/>
</dbReference>
<dbReference type="InterPro" id="IPR006162">
    <property type="entry name" value="Ppantetheine_attach_site"/>
</dbReference>
<evidence type="ECO:0000256" key="2">
    <source>
        <dbReference type="ARBA" id="ARBA00010930"/>
    </source>
</evidence>
<dbReference type="PROSITE" id="PS51651">
    <property type="entry name" value="DOCKER"/>
    <property type="match status" value="1"/>
</dbReference>
<dbReference type="InterPro" id="IPR057500">
    <property type="entry name" value="C2_DCK1_4th"/>
</dbReference>
<dbReference type="Gene3D" id="1.10.1200.10">
    <property type="entry name" value="ACP-like"/>
    <property type="match status" value="1"/>
</dbReference>
<dbReference type="PANTHER" id="PTHR45653:SF10">
    <property type="entry name" value="MYOBLAST CITY, ISOFORM B"/>
    <property type="match status" value="1"/>
</dbReference>
<dbReference type="Pfam" id="PF25338">
    <property type="entry name" value="C2_DCK_4th"/>
    <property type="match status" value="1"/>
</dbReference>
<feature type="domain" description="Carrier" evidence="12">
    <location>
        <begin position="1968"/>
        <end position="2043"/>
    </location>
</feature>
<feature type="compositionally biased region" description="Polar residues" evidence="11">
    <location>
        <begin position="1805"/>
        <end position="1831"/>
    </location>
</feature>
<evidence type="ECO:0000256" key="11">
    <source>
        <dbReference type="SAM" id="MobiDB-lite"/>
    </source>
</evidence>
<dbReference type="PANTHER" id="PTHR45653">
    <property type="entry name" value="DEDICATOR OF CYTOKINESIS"/>
    <property type="match status" value="1"/>
</dbReference>
<feature type="domain" description="DOCKER" evidence="13">
    <location>
        <begin position="1377"/>
        <end position="1786"/>
    </location>
</feature>
<keyword evidence="5" id="KW-0597">Phosphoprotein</keyword>
<dbReference type="NCBIfam" id="TIGR00517">
    <property type="entry name" value="acyl_carrier"/>
    <property type="match status" value="1"/>
</dbReference>
<dbReference type="InterPro" id="IPR032376">
    <property type="entry name" value="DOCK_N"/>
</dbReference>
<keyword evidence="8 10" id="KW-0275">Fatty acid biosynthesis</keyword>
<keyword evidence="6" id="KW-0276">Fatty acid metabolism</keyword>
<dbReference type="GO" id="GO:0099128">
    <property type="term" value="C:mitochondrial [2Fe-2S] assembly complex"/>
    <property type="evidence" value="ECO:0007669"/>
    <property type="project" value="UniProtKB-ARBA"/>
</dbReference>
<evidence type="ECO:0000256" key="10">
    <source>
        <dbReference type="RuleBase" id="RU000722"/>
    </source>
</evidence>